<comment type="caution">
    <text evidence="2">The sequence shown here is derived from an EMBL/GenBank/DDBJ whole genome shotgun (WGS) entry which is preliminary data.</text>
</comment>
<dbReference type="Proteomes" id="UP001187192">
    <property type="component" value="Unassembled WGS sequence"/>
</dbReference>
<reference evidence="2" key="1">
    <citation type="submission" date="2023-07" db="EMBL/GenBank/DDBJ databases">
        <title>draft genome sequence of fig (Ficus carica).</title>
        <authorList>
            <person name="Takahashi T."/>
            <person name="Nishimura K."/>
        </authorList>
    </citation>
    <scope>NUCLEOTIDE SEQUENCE</scope>
</reference>
<sequence>MESAEIGGAEELPSQRDPNQPPALTIEPARNPLRVAGKLPSPPSDLCDPRWVVLGSADAGRLTLPMDDTSRRKLTSRPDPLTRRRLRCCSFAMPPSSPPNSISIHHSKALRHGKAETQLAKPAVGNSIPSSPQNAKSWLGLVGRILSPGGGLRLADFVSI</sequence>
<dbReference type="EMBL" id="BTGU01000006">
    <property type="protein sequence ID" value="GMN36666.1"/>
    <property type="molecule type" value="Genomic_DNA"/>
</dbReference>
<proteinExistence type="predicted"/>
<organism evidence="2 3">
    <name type="scientific">Ficus carica</name>
    <name type="common">Common fig</name>
    <dbReference type="NCBI Taxonomy" id="3494"/>
    <lineage>
        <taxon>Eukaryota</taxon>
        <taxon>Viridiplantae</taxon>
        <taxon>Streptophyta</taxon>
        <taxon>Embryophyta</taxon>
        <taxon>Tracheophyta</taxon>
        <taxon>Spermatophyta</taxon>
        <taxon>Magnoliopsida</taxon>
        <taxon>eudicotyledons</taxon>
        <taxon>Gunneridae</taxon>
        <taxon>Pentapetalae</taxon>
        <taxon>rosids</taxon>
        <taxon>fabids</taxon>
        <taxon>Rosales</taxon>
        <taxon>Moraceae</taxon>
        <taxon>Ficeae</taxon>
        <taxon>Ficus</taxon>
    </lineage>
</organism>
<dbReference type="AlphaFoldDB" id="A0AA88AA11"/>
<gene>
    <name evidence="2" type="ORF">TIFTF001_006208</name>
</gene>
<evidence type="ECO:0000313" key="2">
    <source>
        <dbReference type="EMBL" id="GMN36666.1"/>
    </source>
</evidence>
<accession>A0AA88AA11</accession>
<evidence type="ECO:0000313" key="3">
    <source>
        <dbReference type="Proteomes" id="UP001187192"/>
    </source>
</evidence>
<feature type="region of interest" description="Disordered" evidence="1">
    <location>
        <begin position="1"/>
        <end position="42"/>
    </location>
</feature>
<protein>
    <submittedName>
        <fullName evidence="2">Uncharacterized protein</fullName>
    </submittedName>
</protein>
<name>A0AA88AA11_FICCA</name>
<keyword evidence="3" id="KW-1185">Reference proteome</keyword>
<evidence type="ECO:0000256" key="1">
    <source>
        <dbReference type="SAM" id="MobiDB-lite"/>
    </source>
</evidence>